<proteinExistence type="predicted"/>
<evidence type="ECO:0000313" key="3">
    <source>
        <dbReference type="Proteomes" id="UP000187203"/>
    </source>
</evidence>
<comment type="caution">
    <text evidence="2">The sequence shown here is derived from an EMBL/GenBank/DDBJ whole genome shotgun (WGS) entry which is preliminary data.</text>
</comment>
<evidence type="ECO:0000313" key="2">
    <source>
        <dbReference type="EMBL" id="OMO59819.1"/>
    </source>
</evidence>
<dbReference type="Proteomes" id="UP000187203">
    <property type="component" value="Unassembled WGS sequence"/>
</dbReference>
<gene>
    <name evidence="2" type="ORF">COLO4_34047</name>
</gene>
<accession>A0A1R3GP39</accession>
<protein>
    <submittedName>
        <fullName evidence="2">Uncharacterized protein</fullName>
    </submittedName>
</protein>
<name>A0A1R3GP39_9ROSI</name>
<sequence>MAKLPANNPAAHGEHLHSGNHTKKEHRASIPVPHEGR</sequence>
<feature type="region of interest" description="Disordered" evidence="1">
    <location>
        <begin position="1"/>
        <end position="37"/>
    </location>
</feature>
<evidence type="ECO:0000256" key="1">
    <source>
        <dbReference type="SAM" id="MobiDB-lite"/>
    </source>
</evidence>
<reference evidence="3" key="1">
    <citation type="submission" date="2013-09" db="EMBL/GenBank/DDBJ databases">
        <title>Corchorus olitorius genome sequencing.</title>
        <authorList>
            <person name="Alam M."/>
            <person name="Haque M.S."/>
            <person name="Islam M.S."/>
            <person name="Emdad E.M."/>
            <person name="Islam M.M."/>
            <person name="Ahmed B."/>
            <person name="Halim A."/>
            <person name="Hossen Q.M.M."/>
            <person name="Hossain M.Z."/>
            <person name="Ahmed R."/>
            <person name="Khan M.M."/>
            <person name="Islam R."/>
            <person name="Rashid M.M."/>
            <person name="Khan S.A."/>
            <person name="Rahman M.S."/>
            <person name="Alam M."/>
            <person name="Yahiya A.S."/>
            <person name="Khan M.S."/>
            <person name="Azam M.S."/>
            <person name="Haque T."/>
            <person name="Lashkar M.Z.H."/>
            <person name="Akhand A.I."/>
            <person name="Morshed G."/>
            <person name="Roy S."/>
            <person name="Uddin K.S."/>
            <person name="Rabeya T."/>
            <person name="Hossain A.S."/>
            <person name="Chowdhury A."/>
            <person name="Snigdha A.R."/>
            <person name="Mortoza M.S."/>
            <person name="Matin S.A."/>
            <person name="Hoque S.M.E."/>
            <person name="Islam M.K."/>
            <person name="Roy D.K."/>
            <person name="Haider R."/>
            <person name="Moosa M.M."/>
            <person name="Elias S.M."/>
            <person name="Hasan A.M."/>
            <person name="Jahan S."/>
            <person name="Shafiuddin M."/>
            <person name="Mahmood N."/>
            <person name="Shommy N.S."/>
        </authorList>
    </citation>
    <scope>NUCLEOTIDE SEQUENCE [LARGE SCALE GENOMIC DNA]</scope>
    <source>
        <strain evidence="3">cv. O-4</strain>
    </source>
</reference>
<organism evidence="2 3">
    <name type="scientific">Corchorus olitorius</name>
    <dbReference type="NCBI Taxonomy" id="93759"/>
    <lineage>
        <taxon>Eukaryota</taxon>
        <taxon>Viridiplantae</taxon>
        <taxon>Streptophyta</taxon>
        <taxon>Embryophyta</taxon>
        <taxon>Tracheophyta</taxon>
        <taxon>Spermatophyta</taxon>
        <taxon>Magnoliopsida</taxon>
        <taxon>eudicotyledons</taxon>
        <taxon>Gunneridae</taxon>
        <taxon>Pentapetalae</taxon>
        <taxon>rosids</taxon>
        <taxon>malvids</taxon>
        <taxon>Malvales</taxon>
        <taxon>Malvaceae</taxon>
        <taxon>Grewioideae</taxon>
        <taxon>Apeibeae</taxon>
        <taxon>Corchorus</taxon>
    </lineage>
</organism>
<dbReference type="AlphaFoldDB" id="A0A1R3GP39"/>
<dbReference type="EMBL" id="AWUE01022045">
    <property type="protein sequence ID" value="OMO59819.1"/>
    <property type="molecule type" value="Genomic_DNA"/>
</dbReference>
<keyword evidence="3" id="KW-1185">Reference proteome</keyword>